<dbReference type="EMBL" id="MPIN01000040">
    <property type="protein sequence ID" value="OJH33403.1"/>
    <property type="molecule type" value="Genomic_DNA"/>
</dbReference>
<gene>
    <name evidence="3" type="ORF">BON30_48910</name>
</gene>
<dbReference type="AlphaFoldDB" id="A0A1L9ATZ8"/>
<dbReference type="Proteomes" id="UP000182229">
    <property type="component" value="Unassembled WGS sequence"/>
</dbReference>
<dbReference type="Pfam" id="PF13569">
    <property type="entry name" value="DUF4132"/>
    <property type="match status" value="1"/>
</dbReference>
<protein>
    <recommendedName>
        <fullName evidence="2">DUF4132 domain-containing protein</fullName>
    </recommendedName>
</protein>
<dbReference type="OrthoDB" id="9763697at2"/>
<accession>A0A1L9ATZ8</accession>
<evidence type="ECO:0000256" key="1">
    <source>
        <dbReference type="SAM" id="MobiDB-lite"/>
    </source>
</evidence>
<proteinExistence type="predicted"/>
<evidence type="ECO:0000259" key="2">
    <source>
        <dbReference type="Pfam" id="PF13569"/>
    </source>
</evidence>
<comment type="caution">
    <text evidence="3">The sequence shown here is derived from an EMBL/GenBank/DDBJ whole genome shotgun (WGS) entry which is preliminary data.</text>
</comment>
<name>A0A1L9ATZ8_9BACT</name>
<dbReference type="STRING" id="83449.BON30_48910"/>
<organism evidence="3 4">
    <name type="scientific">Cystobacter ferrugineus</name>
    <dbReference type="NCBI Taxonomy" id="83449"/>
    <lineage>
        <taxon>Bacteria</taxon>
        <taxon>Pseudomonadati</taxon>
        <taxon>Myxococcota</taxon>
        <taxon>Myxococcia</taxon>
        <taxon>Myxococcales</taxon>
        <taxon>Cystobacterineae</taxon>
        <taxon>Archangiaceae</taxon>
        <taxon>Cystobacter</taxon>
    </lineage>
</organism>
<dbReference type="InterPro" id="IPR025406">
    <property type="entry name" value="DUF4132"/>
</dbReference>
<evidence type="ECO:0000313" key="4">
    <source>
        <dbReference type="Proteomes" id="UP000182229"/>
    </source>
</evidence>
<evidence type="ECO:0000313" key="3">
    <source>
        <dbReference type="EMBL" id="OJH33403.1"/>
    </source>
</evidence>
<reference evidence="4" key="1">
    <citation type="submission" date="2016-11" db="EMBL/GenBank/DDBJ databases">
        <authorList>
            <person name="Shukria A."/>
            <person name="Stevens D.C."/>
        </authorList>
    </citation>
    <scope>NUCLEOTIDE SEQUENCE [LARGE SCALE GENOMIC DNA]</scope>
    <source>
        <strain evidence="4">Cbfe23</strain>
    </source>
</reference>
<feature type="domain" description="DUF4132" evidence="2">
    <location>
        <begin position="452"/>
        <end position="636"/>
    </location>
</feature>
<sequence>MLPPTPVPAPIPGAPFSEPERTDLSRLSSVQLGEHLQGEAAVSRVAALTLLRRLEAVHAVLTGVEDAALAARTAGVPESREEAGAERERLCPLALEALTRHPELLAQTTSTYVRDGSPLAALPAEFLPALVPAVRALLATTQALEPIRTVQTFLARAVPRQVVEAGLATDASPRVRRAVLQALCRSRVDGAVEVLRQLCTRPELTALDRGLLLDRLEALGEDVSLLDRERTLPLEGWAELARVEGADVVPKDLRGLPLVTALAPLGELPVRWLLTQARELGEARLPRPFRHLLERHLPPQTLPSLGRHALESWLSVKGKTGAAWMLSLIAEYGGDEAVTTICRQIDTWRRHQKPKANTAIRALGRMGTVFALSQLERIASAGGRYTESLVQNAREGLAEAAAARGLTPEQLREELVPDLGLTLEGLVADLGPRRLRVKVRADLSLEVHHEGGRVTQSFPALRKDEDPVQHAEGKQRFDVLRKNLQPVLKAQLARLEEVLFVQDDYPQERWQRLFPRHPVLRLGIQPVLWSRLTPTGEVVGSFRVAEDGTLVDARNEEVRLHPSERVGLWHPVLEDARTHALWGEHLADYRLVQPFRQLQREALRPTDAERGATAITRFQGVSLWASRLRNTLERLGCRAPVGESGMLHEHARALPNHGVAFRVLHSPIQRRFELEERVELGQLEYTLEPQYRQRHGLAQEGQPTLGELPPVLCACLLDVMRSLALQADTP</sequence>
<feature type="compositionally biased region" description="Pro residues" evidence="1">
    <location>
        <begin position="1"/>
        <end position="13"/>
    </location>
</feature>
<reference evidence="3 4" key="2">
    <citation type="submission" date="2016-12" db="EMBL/GenBank/DDBJ databases">
        <title>Draft Genome Sequence of Cystobacter ferrugineus Strain Cbfe23.</title>
        <authorList>
            <person name="Akbar S."/>
            <person name="Dowd S.E."/>
            <person name="Stevens D.C."/>
        </authorList>
    </citation>
    <scope>NUCLEOTIDE SEQUENCE [LARGE SCALE GENOMIC DNA]</scope>
    <source>
        <strain evidence="3 4">Cbfe23</strain>
    </source>
</reference>
<keyword evidence="4" id="KW-1185">Reference proteome</keyword>
<feature type="region of interest" description="Disordered" evidence="1">
    <location>
        <begin position="1"/>
        <end position="24"/>
    </location>
</feature>